<comment type="similarity">
    <text evidence="1 3">Belongs to the GcvH family.</text>
</comment>
<dbReference type="InterPro" id="IPR017453">
    <property type="entry name" value="GCV_H_sub"/>
</dbReference>
<comment type="cofactor">
    <cofactor evidence="3">
        <name>(R)-lipoate</name>
        <dbReference type="ChEBI" id="CHEBI:83088"/>
    </cofactor>
    <text evidence="3">Binds 1 lipoyl cofactor covalently.</text>
</comment>
<dbReference type="GO" id="GO:0009249">
    <property type="term" value="P:protein lipoylation"/>
    <property type="evidence" value="ECO:0007669"/>
    <property type="project" value="TreeGrafter"/>
</dbReference>
<comment type="function">
    <text evidence="3">The glycine cleavage system catalyzes the degradation of glycine. The H protein shuttles the methylamine group of glycine from the P protein to the T protein.</text>
</comment>
<keyword evidence="7" id="KW-1185">Reference proteome</keyword>
<dbReference type="NCBIfam" id="TIGR00527">
    <property type="entry name" value="gcvH"/>
    <property type="match status" value="1"/>
</dbReference>
<dbReference type="RefSeq" id="WP_092955800.1">
    <property type="nucleotide sequence ID" value="NZ_FOSQ01000001.1"/>
</dbReference>
<evidence type="ECO:0000256" key="4">
    <source>
        <dbReference type="PIRSR" id="PIRSR617453-50"/>
    </source>
</evidence>
<dbReference type="PANTHER" id="PTHR11715">
    <property type="entry name" value="GLYCINE CLEAVAGE SYSTEM H PROTEIN"/>
    <property type="match status" value="1"/>
</dbReference>
<dbReference type="NCBIfam" id="NF002270">
    <property type="entry name" value="PRK01202.1"/>
    <property type="match status" value="1"/>
</dbReference>
<evidence type="ECO:0000256" key="1">
    <source>
        <dbReference type="ARBA" id="ARBA00009249"/>
    </source>
</evidence>
<dbReference type="HAMAP" id="MF_00272">
    <property type="entry name" value="GcvH"/>
    <property type="match status" value="1"/>
</dbReference>
<dbReference type="PROSITE" id="PS50968">
    <property type="entry name" value="BIOTINYL_LIPOYL"/>
    <property type="match status" value="1"/>
</dbReference>
<dbReference type="InterPro" id="IPR003016">
    <property type="entry name" value="2-oxoA_DH_lipoyl-BS"/>
</dbReference>
<dbReference type="GO" id="GO:0005960">
    <property type="term" value="C:glycine cleavage complex"/>
    <property type="evidence" value="ECO:0007669"/>
    <property type="project" value="InterPro"/>
</dbReference>
<evidence type="ECO:0000313" key="7">
    <source>
        <dbReference type="Proteomes" id="UP000199473"/>
    </source>
</evidence>
<dbReference type="Pfam" id="PF01597">
    <property type="entry name" value="GCV_H"/>
    <property type="match status" value="1"/>
</dbReference>
<feature type="domain" description="Lipoyl-binding" evidence="5">
    <location>
        <begin position="19"/>
        <end position="101"/>
    </location>
</feature>
<dbReference type="InterPro" id="IPR011053">
    <property type="entry name" value="Single_hybrid_motif"/>
</dbReference>
<dbReference type="InterPro" id="IPR002930">
    <property type="entry name" value="GCV_H"/>
</dbReference>
<evidence type="ECO:0000313" key="6">
    <source>
        <dbReference type="EMBL" id="SFK25209.1"/>
    </source>
</evidence>
<dbReference type="Proteomes" id="UP000199473">
    <property type="component" value="Unassembled WGS sequence"/>
</dbReference>
<organism evidence="6 7">
    <name type="scientific">Falsiroseomonas stagni DSM 19981</name>
    <dbReference type="NCBI Taxonomy" id="1123062"/>
    <lineage>
        <taxon>Bacteria</taxon>
        <taxon>Pseudomonadati</taxon>
        <taxon>Pseudomonadota</taxon>
        <taxon>Alphaproteobacteria</taxon>
        <taxon>Acetobacterales</taxon>
        <taxon>Roseomonadaceae</taxon>
        <taxon>Falsiroseomonas</taxon>
    </lineage>
</organism>
<evidence type="ECO:0000256" key="2">
    <source>
        <dbReference type="ARBA" id="ARBA00022823"/>
    </source>
</evidence>
<dbReference type="CDD" id="cd06848">
    <property type="entry name" value="GCS_H"/>
    <property type="match status" value="1"/>
</dbReference>
<dbReference type="GO" id="GO:0019464">
    <property type="term" value="P:glycine decarboxylation via glycine cleavage system"/>
    <property type="evidence" value="ECO:0007669"/>
    <property type="project" value="UniProtKB-UniRule"/>
</dbReference>
<dbReference type="PANTHER" id="PTHR11715:SF3">
    <property type="entry name" value="GLYCINE CLEAVAGE SYSTEM H PROTEIN-RELATED"/>
    <property type="match status" value="1"/>
</dbReference>
<dbReference type="OrthoDB" id="9796712at2"/>
<sequence>MAELRFTKDHEWVRLEGDVATIGITDHAQNALGDVVFVDLPEAGREVAEGEACAVVESVKAASDVYAPVAGRVVESNAGVAENPALINSDPTGDGWFFKLTAVDEAAIAALMDEAAYAAFLETLA</sequence>
<name>A0A1I3Y1B5_9PROT</name>
<dbReference type="Gene3D" id="2.40.50.100">
    <property type="match status" value="1"/>
</dbReference>
<dbReference type="GO" id="GO:0005829">
    <property type="term" value="C:cytosol"/>
    <property type="evidence" value="ECO:0007669"/>
    <property type="project" value="TreeGrafter"/>
</dbReference>
<dbReference type="STRING" id="1123062.SAMN02745775_101816"/>
<keyword evidence="2 3" id="KW-0450">Lipoyl</keyword>
<dbReference type="AlphaFoldDB" id="A0A1I3Y1B5"/>
<reference evidence="6 7" key="1">
    <citation type="submission" date="2016-10" db="EMBL/GenBank/DDBJ databases">
        <authorList>
            <person name="de Groot N.N."/>
        </authorList>
    </citation>
    <scope>NUCLEOTIDE SEQUENCE [LARGE SCALE GENOMIC DNA]</scope>
    <source>
        <strain evidence="6 7">DSM 19981</strain>
    </source>
</reference>
<dbReference type="PROSITE" id="PS00189">
    <property type="entry name" value="LIPOYL"/>
    <property type="match status" value="1"/>
</dbReference>
<evidence type="ECO:0000256" key="3">
    <source>
        <dbReference type="HAMAP-Rule" id="MF_00272"/>
    </source>
</evidence>
<dbReference type="InterPro" id="IPR033753">
    <property type="entry name" value="GCV_H/Fam206"/>
</dbReference>
<dbReference type="EMBL" id="FOSQ01000001">
    <property type="protein sequence ID" value="SFK25209.1"/>
    <property type="molecule type" value="Genomic_DNA"/>
</dbReference>
<evidence type="ECO:0000259" key="5">
    <source>
        <dbReference type="PROSITE" id="PS50968"/>
    </source>
</evidence>
<accession>A0A1I3Y1B5</accession>
<protein>
    <recommendedName>
        <fullName evidence="3">Glycine cleavage system H protein</fullName>
    </recommendedName>
</protein>
<feature type="modified residue" description="N6-lipoyllysine" evidence="3 4">
    <location>
        <position position="60"/>
    </location>
</feature>
<dbReference type="SUPFAM" id="SSF51230">
    <property type="entry name" value="Single hybrid motif"/>
    <property type="match status" value="1"/>
</dbReference>
<gene>
    <name evidence="3" type="primary">gcvH</name>
    <name evidence="6" type="ORF">SAMN02745775_101816</name>
</gene>
<comment type="subunit">
    <text evidence="3">The glycine cleavage system is composed of four proteins: P, T, L and H.</text>
</comment>
<proteinExistence type="inferred from homology"/>
<dbReference type="InterPro" id="IPR000089">
    <property type="entry name" value="Biotin_lipoyl"/>
</dbReference>